<evidence type="ECO:0000313" key="11">
    <source>
        <dbReference type="EMBL" id="VDL68246.1"/>
    </source>
</evidence>
<keyword evidence="8" id="KW-0333">Golgi apparatus</keyword>
<dbReference type="Pfam" id="PF01762">
    <property type="entry name" value="Galactosyl_T"/>
    <property type="match status" value="1"/>
</dbReference>
<dbReference type="WBParaSite" id="NBR_0000465901-mRNA-1">
    <property type="protein sequence ID" value="NBR_0000465901-mRNA-1"/>
    <property type="gene ID" value="NBR_0000465901"/>
</dbReference>
<keyword evidence="10" id="KW-0732">Signal</keyword>
<dbReference type="GO" id="GO:0016758">
    <property type="term" value="F:hexosyltransferase activity"/>
    <property type="evidence" value="ECO:0007669"/>
    <property type="project" value="InterPro"/>
</dbReference>
<evidence type="ECO:0000256" key="6">
    <source>
        <dbReference type="ARBA" id="ARBA00022968"/>
    </source>
</evidence>
<evidence type="ECO:0000256" key="2">
    <source>
        <dbReference type="ARBA" id="ARBA00008661"/>
    </source>
</evidence>
<dbReference type="InterPro" id="IPR002659">
    <property type="entry name" value="Glyco_trans_31"/>
</dbReference>
<name>A0A0N4XQ57_NIPBR</name>
<comment type="subcellular location">
    <subcellularLocation>
        <location evidence="1">Golgi apparatus membrane</location>
        <topology evidence="1">Single-pass type II membrane protein</topology>
    </subcellularLocation>
</comment>
<evidence type="ECO:0000256" key="5">
    <source>
        <dbReference type="ARBA" id="ARBA00022692"/>
    </source>
</evidence>
<evidence type="ECO:0000256" key="7">
    <source>
        <dbReference type="ARBA" id="ARBA00022989"/>
    </source>
</evidence>
<evidence type="ECO:0000256" key="9">
    <source>
        <dbReference type="ARBA" id="ARBA00023136"/>
    </source>
</evidence>
<comment type="similarity">
    <text evidence="2">Belongs to the glycosyltransferase 31 family.</text>
</comment>
<dbReference type="EMBL" id="UYSL01009167">
    <property type="protein sequence ID" value="VDL68246.1"/>
    <property type="molecule type" value="Genomic_DNA"/>
</dbReference>
<evidence type="ECO:0000256" key="10">
    <source>
        <dbReference type="SAM" id="SignalP"/>
    </source>
</evidence>
<keyword evidence="3" id="KW-0328">Glycosyltransferase</keyword>
<keyword evidence="5" id="KW-0812">Transmembrane</keyword>
<dbReference type="Proteomes" id="UP000271162">
    <property type="component" value="Unassembled WGS sequence"/>
</dbReference>
<sequence>MFRSQKFHVLFEFLLLILLVVVWLNSVCRQDKPNAQEYRWSEKLSGPPSVVLSLSAGHCSNRDYLIVLYTKVSEPAVRESFRNTYGLLAEKFNFGTLFPLGLSSSDDVNANVSREHETHDDILVGNYLDTYRNLTLKVSVIEPL</sequence>
<protein>
    <submittedName>
        <fullName evidence="13">Hexosyltransferase</fullName>
    </submittedName>
</protein>
<evidence type="ECO:0000313" key="13">
    <source>
        <dbReference type="WBParaSite" id="NBR_0000465901-mRNA-1"/>
    </source>
</evidence>
<evidence type="ECO:0000256" key="1">
    <source>
        <dbReference type="ARBA" id="ARBA00004323"/>
    </source>
</evidence>
<gene>
    <name evidence="11" type="ORF">NBR_LOCUS4657</name>
</gene>
<feature type="signal peptide" evidence="10">
    <location>
        <begin position="1"/>
        <end position="30"/>
    </location>
</feature>
<organism evidence="13">
    <name type="scientific">Nippostrongylus brasiliensis</name>
    <name type="common">Rat hookworm</name>
    <dbReference type="NCBI Taxonomy" id="27835"/>
    <lineage>
        <taxon>Eukaryota</taxon>
        <taxon>Metazoa</taxon>
        <taxon>Ecdysozoa</taxon>
        <taxon>Nematoda</taxon>
        <taxon>Chromadorea</taxon>
        <taxon>Rhabditida</taxon>
        <taxon>Rhabditina</taxon>
        <taxon>Rhabditomorpha</taxon>
        <taxon>Strongyloidea</taxon>
        <taxon>Heligmosomidae</taxon>
        <taxon>Nippostrongylus</taxon>
    </lineage>
</organism>
<evidence type="ECO:0000256" key="3">
    <source>
        <dbReference type="ARBA" id="ARBA00022676"/>
    </source>
</evidence>
<accession>A0A0N4XQ57</accession>
<keyword evidence="6" id="KW-0735">Signal-anchor</keyword>
<keyword evidence="9" id="KW-0472">Membrane</keyword>
<keyword evidence="4" id="KW-0808">Transferase</keyword>
<keyword evidence="7" id="KW-1133">Transmembrane helix</keyword>
<reference evidence="11 12" key="2">
    <citation type="submission" date="2018-11" db="EMBL/GenBank/DDBJ databases">
        <authorList>
            <consortium name="Pathogen Informatics"/>
        </authorList>
    </citation>
    <scope>NUCLEOTIDE SEQUENCE [LARGE SCALE GENOMIC DNA]</scope>
</reference>
<feature type="chain" id="PRO_5043124747" evidence="10">
    <location>
        <begin position="31"/>
        <end position="144"/>
    </location>
</feature>
<dbReference type="GO" id="GO:0000139">
    <property type="term" value="C:Golgi membrane"/>
    <property type="evidence" value="ECO:0007669"/>
    <property type="project" value="UniProtKB-SubCell"/>
</dbReference>
<evidence type="ECO:0000256" key="4">
    <source>
        <dbReference type="ARBA" id="ARBA00022679"/>
    </source>
</evidence>
<proteinExistence type="inferred from homology"/>
<reference evidence="13" key="1">
    <citation type="submission" date="2017-02" db="UniProtKB">
        <authorList>
            <consortium name="WormBaseParasite"/>
        </authorList>
    </citation>
    <scope>IDENTIFICATION</scope>
</reference>
<evidence type="ECO:0000313" key="12">
    <source>
        <dbReference type="Proteomes" id="UP000271162"/>
    </source>
</evidence>
<evidence type="ECO:0000256" key="8">
    <source>
        <dbReference type="ARBA" id="ARBA00023034"/>
    </source>
</evidence>
<dbReference type="STRING" id="27835.A0A0N4XQ57"/>
<keyword evidence="12" id="KW-1185">Reference proteome</keyword>
<dbReference type="AlphaFoldDB" id="A0A0N4XQ57"/>